<feature type="compositionally biased region" description="Basic and acidic residues" evidence="1">
    <location>
        <begin position="25"/>
        <end position="50"/>
    </location>
</feature>
<sequence length="81" mass="8220">MVLAGAEEREPGPVGRDALLHDVAEDARGAERGTVDDGDGREGVDTEFEGHAQGNAPRGPAFHDEGPGIAPGPFACLISGA</sequence>
<dbReference type="EMBL" id="BAAAKK010000001">
    <property type="protein sequence ID" value="GAA1419180.1"/>
    <property type="molecule type" value="Genomic_DNA"/>
</dbReference>
<evidence type="ECO:0000313" key="3">
    <source>
        <dbReference type="Proteomes" id="UP001501266"/>
    </source>
</evidence>
<protein>
    <submittedName>
        <fullName evidence="2">Uncharacterized protein</fullName>
    </submittedName>
</protein>
<accession>A0ABN1YP67</accession>
<name>A0ABN1YP67_9MICO</name>
<keyword evidence="3" id="KW-1185">Reference proteome</keyword>
<comment type="caution">
    <text evidence="2">The sequence shown here is derived from an EMBL/GenBank/DDBJ whole genome shotgun (WGS) entry which is preliminary data.</text>
</comment>
<gene>
    <name evidence="2" type="ORF">GCM10009640_06460</name>
</gene>
<dbReference type="Proteomes" id="UP001501266">
    <property type="component" value="Unassembled WGS sequence"/>
</dbReference>
<feature type="region of interest" description="Disordered" evidence="1">
    <location>
        <begin position="25"/>
        <end position="68"/>
    </location>
</feature>
<evidence type="ECO:0000256" key="1">
    <source>
        <dbReference type="SAM" id="MobiDB-lite"/>
    </source>
</evidence>
<proteinExistence type="predicted"/>
<organism evidence="2 3">
    <name type="scientific">Agrococcus citreus</name>
    <dbReference type="NCBI Taxonomy" id="84643"/>
    <lineage>
        <taxon>Bacteria</taxon>
        <taxon>Bacillati</taxon>
        <taxon>Actinomycetota</taxon>
        <taxon>Actinomycetes</taxon>
        <taxon>Micrococcales</taxon>
        <taxon>Microbacteriaceae</taxon>
        <taxon>Agrococcus</taxon>
    </lineage>
</organism>
<evidence type="ECO:0000313" key="2">
    <source>
        <dbReference type="EMBL" id="GAA1419180.1"/>
    </source>
</evidence>
<reference evidence="2 3" key="1">
    <citation type="journal article" date="2019" name="Int. J. Syst. Evol. Microbiol.">
        <title>The Global Catalogue of Microorganisms (GCM) 10K type strain sequencing project: providing services to taxonomists for standard genome sequencing and annotation.</title>
        <authorList>
            <consortium name="The Broad Institute Genomics Platform"/>
            <consortium name="The Broad Institute Genome Sequencing Center for Infectious Disease"/>
            <person name="Wu L."/>
            <person name="Ma J."/>
        </authorList>
    </citation>
    <scope>NUCLEOTIDE SEQUENCE [LARGE SCALE GENOMIC DNA]</scope>
    <source>
        <strain evidence="2 3">JCM 12398</strain>
    </source>
</reference>